<keyword evidence="1 3" id="KW-0807">Transducer</keyword>
<evidence type="ECO:0000313" key="7">
    <source>
        <dbReference type="Proteomes" id="UP000184079"/>
    </source>
</evidence>
<dbReference type="GO" id="GO:0007165">
    <property type="term" value="P:signal transduction"/>
    <property type="evidence" value="ECO:0007669"/>
    <property type="project" value="UniProtKB-KW"/>
</dbReference>
<feature type="domain" description="Methyl-accepting transducer" evidence="5">
    <location>
        <begin position="285"/>
        <end position="535"/>
    </location>
</feature>
<evidence type="ECO:0000256" key="1">
    <source>
        <dbReference type="ARBA" id="ARBA00023224"/>
    </source>
</evidence>
<dbReference type="GO" id="GO:0006935">
    <property type="term" value="P:chemotaxis"/>
    <property type="evidence" value="ECO:0007669"/>
    <property type="project" value="InterPro"/>
</dbReference>
<evidence type="ECO:0000313" key="6">
    <source>
        <dbReference type="EMBL" id="SHH20844.1"/>
    </source>
</evidence>
<dbReference type="PROSITE" id="PS50111">
    <property type="entry name" value="CHEMOTAXIS_TRANSDUC_2"/>
    <property type="match status" value="1"/>
</dbReference>
<evidence type="ECO:0000259" key="5">
    <source>
        <dbReference type="PROSITE" id="PS50111"/>
    </source>
</evidence>
<feature type="transmembrane region" description="Helical" evidence="4">
    <location>
        <begin position="194"/>
        <end position="216"/>
    </location>
</feature>
<protein>
    <submittedName>
        <fullName evidence="6">Methyl-accepting chemotaxis protein</fullName>
    </submittedName>
</protein>
<reference evidence="7" key="1">
    <citation type="submission" date="2016-11" db="EMBL/GenBank/DDBJ databases">
        <authorList>
            <person name="Varghese N."/>
            <person name="Submissions S."/>
        </authorList>
    </citation>
    <scope>NUCLEOTIDE SEQUENCE [LARGE SCALE GENOMIC DNA]</scope>
    <source>
        <strain evidence="7">CGMCC 1.6496</strain>
    </source>
</reference>
<dbReference type="PRINTS" id="PR00260">
    <property type="entry name" value="CHEMTRNSDUCR"/>
</dbReference>
<gene>
    <name evidence="6" type="ORF">SAMN05421807_1052</name>
</gene>
<comment type="similarity">
    <text evidence="2">Belongs to the methyl-accepting chemotaxis (MCP) protein family.</text>
</comment>
<dbReference type="InterPro" id="IPR004089">
    <property type="entry name" value="MCPsignal_dom"/>
</dbReference>
<dbReference type="EMBL" id="FQXD01000005">
    <property type="protein sequence ID" value="SHH20844.1"/>
    <property type="molecule type" value="Genomic_DNA"/>
</dbReference>
<dbReference type="SMART" id="SM00283">
    <property type="entry name" value="MA"/>
    <property type="match status" value="1"/>
</dbReference>
<keyword evidence="7" id="KW-1185">Reference proteome</keyword>
<dbReference type="Pfam" id="PF00015">
    <property type="entry name" value="MCPsignal"/>
    <property type="match status" value="1"/>
</dbReference>
<evidence type="ECO:0000256" key="3">
    <source>
        <dbReference type="PROSITE-ProRule" id="PRU00284"/>
    </source>
</evidence>
<keyword evidence="4" id="KW-0472">Membrane</keyword>
<dbReference type="PANTHER" id="PTHR32089:SF112">
    <property type="entry name" value="LYSOZYME-LIKE PROTEIN-RELATED"/>
    <property type="match status" value="1"/>
</dbReference>
<evidence type="ECO:0000256" key="4">
    <source>
        <dbReference type="SAM" id="Phobius"/>
    </source>
</evidence>
<dbReference type="SUPFAM" id="SSF58104">
    <property type="entry name" value="Methyl-accepting chemotaxis protein (MCP) signaling domain"/>
    <property type="match status" value="1"/>
</dbReference>
<evidence type="ECO:0000256" key="2">
    <source>
        <dbReference type="ARBA" id="ARBA00029447"/>
    </source>
</evidence>
<dbReference type="PANTHER" id="PTHR32089">
    <property type="entry name" value="METHYL-ACCEPTING CHEMOTAXIS PROTEIN MCPB"/>
    <property type="match status" value="1"/>
</dbReference>
<proteinExistence type="inferred from homology"/>
<dbReference type="GO" id="GO:0016020">
    <property type="term" value="C:membrane"/>
    <property type="evidence" value="ECO:0007669"/>
    <property type="project" value="InterPro"/>
</dbReference>
<keyword evidence="4" id="KW-1133">Transmembrane helix</keyword>
<dbReference type="GO" id="GO:0004888">
    <property type="term" value="F:transmembrane signaling receptor activity"/>
    <property type="evidence" value="ECO:0007669"/>
    <property type="project" value="InterPro"/>
</dbReference>
<dbReference type="Gene3D" id="1.10.287.950">
    <property type="entry name" value="Methyl-accepting chemotaxis protein"/>
    <property type="match status" value="1"/>
</dbReference>
<keyword evidence="4" id="KW-0812">Transmembrane</keyword>
<dbReference type="Proteomes" id="UP000184079">
    <property type="component" value="Unassembled WGS sequence"/>
</dbReference>
<organism evidence="6 7">
    <name type="scientific">Virgibacillus chiguensis</name>
    <dbReference type="NCBI Taxonomy" id="411959"/>
    <lineage>
        <taxon>Bacteria</taxon>
        <taxon>Bacillati</taxon>
        <taxon>Bacillota</taxon>
        <taxon>Bacilli</taxon>
        <taxon>Bacillales</taxon>
        <taxon>Bacillaceae</taxon>
        <taxon>Virgibacillus</taxon>
    </lineage>
</organism>
<name>A0A1M5R390_9BACI</name>
<sequence>MRIQKPIWFTRFFSFTKSMQTKFSLWSRLLILFIVLLLLSVMAVGVSSYIQAKKMTTSAIENRLERETELMGYIAENLKFLYVSDDTYFHQQLNANVREQKNKLAKEGIPSEYFYVQSGKVVPLQESEGELPPISNALVNELVEQKDGLLHKTIDGKQYTLTFQEMKEVKGLYVLVVPTSSYMGPVKGMAMDTMIISLISAVIASIVIALFVRSLTKPLSVLRETMREVRSGEMKEPKQLQTTLPEFISLHKSYTTMIHFMRNLLKNMKETTNDLNEAGLELQASAAESLHSGEQLKQAIHVVKDGADQTAASSEESMTRFHDMKENVERTIAQMEQSYQSSQAMNKSAETGEQQIKKLMDTIISYEVDFTQLTNTIHHVRNNSKAITKLVDIIQKIAEQTKLLALNAGIEAARAGESGKGFTVVAKEVRKLAEQSSEAAVEITTTINRMEENTSSAVKEFDHMLTKTNATLSMSKAAKTSFDNLLYEIEQVGNQFHRMKEEVQAVGSVLPQLEQATLNYASVAQENLASAEQMLTTSDAQITQLKTNQEVGERLTAIAEDLSQHTKQFHIE</sequence>
<accession>A0A1M5R390</accession>
<dbReference type="OrthoDB" id="2010115at2"/>
<dbReference type="InterPro" id="IPR004090">
    <property type="entry name" value="Chemotax_Me-accpt_rcpt"/>
</dbReference>
<dbReference type="AlphaFoldDB" id="A0A1M5R390"/>
<dbReference type="RefSeq" id="WP_084723568.1">
    <property type="nucleotide sequence ID" value="NZ_FQXD01000005.1"/>
</dbReference>